<reference evidence="3 4" key="1">
    <citation type="journal article" date="2018" name="Sci. Rep.">
        <title>Genomic signatures of local adaptation to the degree of environmental predictability in rotifers.</title>
        <authorList>
            <person name="Franch-Gras L."/>
            <person name="Hahn C."/>
            <person name="Garcia-Roger E.M."/>
            <person name="Carmona M.J."/>
            <person name="Serra M."/>
            <person name="Gomez A."/>
        </authorList>
    </citation>
    <scope>NUCLEOTIDE SEQUENCE [LARGE SCALE GENOMIC DNA]</scope>
    <source>
        <strain evidence="3">HYR1</strain>
    </source>
</reference>
<dbReference type="Proteomes" id="UP000276133">
    <property type="component" value="Unassembled WGS sequence"/>
</dbReference>
<dbReference type="PANTHER" id="PTHR13237">
    <property type="entry name" value="SOMETHING ABOUT SILENCING PROTEIN 10-RELATED"/>
    <property type="match status" value="1"/>
</dbReference>
<name>A0A3M7SGN2_BRAPC</name>
<gene>
    <name evidence="3" type="ORF">BpHYR1_006934</name>
</gene>
<dbReference type="GO" id="GO:0000462">
    <property type="term" value="P:maturation of SSU-rRNA from tricistronic rRNA transcript (SSU-rRNA, 5.8S rRNA, LSU-rRNA)"/>
    <property type="evidence" value="ECO:0007669"/>
    <property type="project" value="TreeGrafter"/>
</dbReference>
<feature type="compositionally biased region" description="Basic and acidic residues" evidence="2">
    <location>
        <begin position="144"/>
        <end position="161"/>
    </location>
</feature>
<dbReference type="Pfam" id="PF04000">
    <property type="entry name" value="Sas10_Utp3"/>
    <property type="match status" value="1"/>
</dbReference>
<protein>
    <submittedName>
        <fullName evidence="3">Neuroguidin isoform X1</fullName>
    </submittedName>
</protein>
<dbReference type="AlphaFoldDB" id="A0A3M7SGN2"/>
<feature type="region of interest" description="Disordered" evidence="2">
    <location>
        <begin position="131"/>
        <end position="181"/>
    </location>
</feature>
<dbReference type="OrthoDB" id="203440at2759"/>
<evidence type="ECO:0000313" key="3">
    <source>
        <dbReference type="EMBL" id="RNA34748.1"/>
    </source>
</evidence>
<dbReference type="InterPro" id="IPR007146">
    <property type="entry name" value="Sas10/Utp3/C1D"/>
</dbReference>
<keyword evidence="4" id="KW-1185">Reference proteome</keyword>
<evidence type="ECO:0000256" key="1">
    <source>
        <dbReference type="ARBA" id="ARBA00010979"/>
    </source>
</evidence>
<dbReference type="GO" id="GO:0032040">
    <property type="term" value="C:small-subunit processome"/>
    <property type="evidence" value="ECO:0007669"/>
    <property type="project" value="TreeGrafter"/>
</dbReference>
<comment type="caution">
    <text evidence="3">The sequence shown here is derived from an EMBL/GenBank/DDBJ whole genome shotgun (WGS) entry which is preliminary data.</text>
</comment>
<feature type="region of interest" description="Disordered" evidence="2">
    <location>
        <begin position="288"/>
        <end position="314"/>
    </location>
</feature>
<evidence type="ECO:0000313" key="4">
    <source>
        <dbReference type="Proteomes" id="UP000276133"/>
    </source>
</evidence>
<comment type="similarity">
    <text evidence="1">Belongs to the SAS10 family.</text>
</comment>
<dbReference type="STRING" id="10195.A0A3M7SGN2"/>
<dbReference type="EMBL" id="REGN01001423">
    <property type="protein sequence ID" value="RNA34748.1"/>
    <property type="molecule type" value="Genomic_DNA"/>
</dbReference>
<dbReference type="PANTHER" id="PTHR13237:SF9">
    <property type="entry name" value="NEUROGUIDIN"/>
    <property type="match status" value="1"/>
</dbReference>
<organism evidence="3 4">
    <name type="scientific">Brachionus plicatilis</name>
    <name type="common">Marine rotifer</name>
    <name type="synonym">Brachionus muelleri</name>
    <dbReference type="NCBI Taxonomy" id="10195"/>
    <lineage>
        <taxon>Eukaryota</taxon>
        <taxon>Metazoa</taxon>
        <taxon>Spiralia</taxon>
        <taxon>Gnathifera</taxon>
        <taxon>Rotifera</taxon>
        <taxon>Eurotatoria</taxon>
        <taxon>Monogononta</taxon>
        <taxon>Pseudotrocha</taxon>
        <taxon>Ploima</taxon>
        <taxon>Brachionidae</taxon>
        <taxon>Brachionus</taxon>
    </lineage>
</organism>
<sequence>MTIENDLNGLSSELSKNLSQFCPMIEKILDDFNQNADSIDNGKGISFLSMKNMLLIEYLANLLNLTYLKTSGKKINGNPCVQRLAELRCVLEKTKSIEFKLKYQIDKLLKMASNVTSDEQHPLSFKANADAFEKSDQEDEDDDVLRKNDEDQDQDGKKDGIYRPPKLAPVYNDIDQTSEEKAKREIERLKRRAMSSSIMKEIENEYSGAPEEIKDSYANTIETESNEHKHKIEYEEENFVRTPMTKKEMLRIKRLKRGTNLDSLASFDDARLLLDDNLNAEDYLSARKEKKKAKVAKHGKKGKNLKKKKKIRYT</sequence>
<proteinExistence type="inferred from homology"/>
<evidence type="ECO:0000256" key="2">
    <source>
        <dbReference type="SAM" id="MobiDB-lite"/>
    </source>
</evidence>
<accession>A0A3M7SGN2</accession>